<dbReference type="AlphaFoldDB" id="A0A9I9EGI8"/>
<sequence length="74" mass="8479">MALRQFHPLQSSALPTELRSDLFLQIQLKTILIILKIIRLSNGAVFDPFHFTHQRPHSIPSQFSAAPIHHPFVI</sequence>
<dbReference type="EnsemblPlants" id="MELO3C033421.2.1">
    <property type="protein sequence ID" value="MELO3C033421.2.1"/>
    <property type="gene ID" value="MELO3C033421.2"/>
</dbReference>
<name>A0A9I9EGI8_CUCME</name>
<organism evidence="1">
    <name type="scientific">Cucumis melo</name>
    <name type="common">Muskmelon</name>
    <dbReference type="NCBI Taxonomy" id="3656"/>
    <lineage>
        <taxon>Eukaryota</taxon>
        <taxon>Viridiplantae</taxon>
        <taxon>Streptophyta</taxon>
        <taxon>Embryophyta</taxon>
        <taxon>Tracheophyta</taxon>
        <taxon>Spermatophyta</taxon>
        <taxon>Magnoliopsida</taxon>
        <taxon>eudicotyledons</taxon>
        <taxon>Gunneridae</taxon>
        <taxon>Pentapetalae</taxon>
        <taxon>rosids</taxon>
        <taxon>fabids</taxon>
        <taxon>Cucurbitales</taxon>
        <taxon>Cucurbitaceae</taxon>
        <taxon>Benincaseae</taxon>
        <taxon>Cucumis</taxon>
    </lineage>
</organism>
<protein>
    <submittedName>
        <fullName evidence="1">Uncharacterized protein</fullName>
    </submittedName>
</protein>
<accession>A0A9I9EGI8</accession>
<dbReference type="Gramene" id="MELO3C033421.2.1">
    <property type="protein sequence ID" value="MELO3C033421.2.1"/>
    <property type="gene ID" value="MELO3C033421.2"/>
</dbReference>
<reference evidence="1" key="1">
    <citation type="submission" date="2023-03" db="UniProtKB">
        <authorList>
            <consortium name="EnsemblPlants"/>
        </authorList>
    </citation>
    <scope>IDENTIFICATION</scope>
</reference>
<evidence type="ECO:0000313" key="1">
    <source>
        <dbReference type="EnsemblPlants" id="MELO3C033421.2.1"/>
    </source>
</evidence>
<proteinExistence type="predicted"/>